<accession>A0ABN7ZM31</accession>
<reference evidence="1 2" key="1">
    <citation type="submission" date="2021-08" db="EMBL/GenBank/DDBJ databases">
        <authorList>
            <person name="Peeters C."/>
        </authorList>
    </citation>
    <scope>NUCLEOTIDE SEQUENCE [LARGE SCALE GENOMIC DNA]</scope>
    <source>
        <strain evidence="1 2">LMG 32289</strain>
    </source>
</reference>
<keyword evidence="2" id="KW-1185">Reference proteome</keyword>
<dbReference type="EMBL" id="CAJZAG010000015">
    <property type="protein sequence ID" value="CAG9185751.1"/>
    <property type="molecule type" value="Genomic_DNA"/>
</dbReference>
<protein>
    <submittedName>
        <fullName evidence="1">Uncharacterized protein</fullName>
    </submittedName>
</protein>
<comment type="caution">
    <text evidence="1">The sequence shown here is derived from an EMBL/GenBank/DDBJ whole genome shotgun (WGS) entry which is preliminary data.</text>
</comment>
<gene>
    <name evidence="1" type="ORF">LMG32289_06089</name>
</gene>
<dbReference type="RefSeq" id="WP_223995099.1">
    <property type="nucleotide sequence ID" value="NZ_CAJZAG010000015.1"/>
</dbReference>
<evidence type="ECO:0000313" key="2">
    <source>
        <dbReference type="Proteomes" id="UP000706525"/>
    </source>
</evidence>
<evidence type="ECO:0000313" key="1">
    <source>
        <dbReference type="EMBL" id="CAG9185751.1"/>
    </source>
</evidence>
<proteinExistence type="predicted"/>
<dbReference type="Proteomes" id="UP000706525">
    <property type="component" value="Unassembled WGS sequence"/>
</dbReference>
<organism evidence="1 2">
    <name type="scientific">Cupriavidus pampae</name>
    <dbReference type="NCBI Taxonomy" id="659251"/>
    <lineage>
        <taxon>Bacteria</taxon>
        <taxon>Pseudomonadati</taxon>
        <taxon>Pseudomonadota</taxon>
        <taxon>Betaproteobacteria</taxon>
        <taxon>Burkholderiales</taxon>
        <taxon>Burkholderiaceae</taxon>
        <taxon>Cupriavidus</taxon>
    </lineage>
</organism>
<sequence length="240" mass="26386">MSISSVPSHTSSAFRRIFVTGPRLRKGLVAIAYSNGKPWHPLSYPMFTRSDALQLCEAIPGLSFDSSRDAFIHVEQDQVACFEAEPHIWNGKLVDLYAIGPGWGWQLAQDDRVPAAHSESLHVNVRPAALAWIQTLADDASVALGAFCSFLLSGYIEQRMELQHALDLTPFDAVLCIASKAPVVPNVVRTAVQVEEWIGIVDALVHLAADGAFNTLSRQTRRERIVEAMLDQLAREVGQV</sequence>
<name>A0ABN7ZM31_9BURK</name>